<dbReference type="SUPFAM" id="SSF57756">
    <property type="entry name" value="Retrovirus zinc finger-like domains"/>
    <property type="match status" value="1"/>
</dbReference>
<dbReference type="GO" id="GO:0003676">
    <property type="term" value="F:nucleic acid binding"/>
    <property type="evidence" value="ECO:0007669"/>
    <property type="project" value="InterPro"/>
</dbReference>
<comment type="caution">
    <text evidence="3">The sequence shown here is derived from an EMBL/GenBank/DDBJ whole genome shotgun (WGS) entry which is preliminary data.</text>
</comment>
<evidence type="ECO:0000313" key="4">
    <source>
        <dbReference type="Proteomes" id="UP000756921"/>
    </source>
</evidence>
<reference evidence="3" key="1">
    <citation type="journal article" date="2020" name="Mol. Plant Microbe Interact.">
        <title>Genome Sequence of the Biocontrol Agent Coniothyrium minitans strain Conio (IMI 134523).</title>
        <authorList>
            <person name="Patel D."/>
            <person name="Shittu T.A."/>
            <person name="Baroncelli R."/>
            <person name="Muthumeenakshi S."/>
            <person name="Osborne T.H."/>
            <person name="Janganan T.K."/>
            <person name="Sreenivasaprasad S."/>
        </authorList>
    </citation>
    <scope>NUCLEOTIDE SEQUENCE</scope>
    <source>
        <strain evidence="3">Conio</strain>
    </source>
</reference>
<dbReference type="InterPro" id="IPR036875">
    <property type="entry name" value="Znf_CCHC_sf"/>
</dbReference>
<dbReference type="Proteomes" id="UP000756921">
    <property type="component" value="Unassembled WGS sequence"/>
</dbReference>
<accession>A0A9P6G474</accession>
<protein>
    <submittedName>
        <fullName evidence="3">Reverse transcriptase</fullName>
    </submittedName>
</protein>
<proteinExistence type="predicted"/>
<dbReference type="GO" id="GO:0008270">
    <property type="term" value="F:zinc ion binding"/>
    <property type="evidence" value="ECO:0007669"/>
    <property type="project" value="InterPro"/>
</dbReference>
<dbReference type="Gene3D" id="4.10.60.10">
    <property type="entry name" value="Zinc finger, CCHC-type"/>
    <property type="match status" value="1"/>
</dbReference>
<feature type="compositionally biased region" description="Basic and acidic residues" evidence="1">
    <location>
        <begin position="1"/>
        <end position="10"/>
    </location>
</feature>
<feature type="region of interest" description="Disordered" evidence="1">
    <location>
        <begin position="1"/>
        <end position="23"/>
    </location>
</feature>
<feature type="compositionally biased region" description="Polar residues" evidence="1">
    <location>
        <begin position="173"/>
        <end position="186"/>
    </location>
</feature>
<organism evidence="3 4">
    <name type="scientific">Paraphaeosphaeria minitans</name>
    <dbReference type="NCBI Taxonomy" id="565426"/>
    <lineage>
        <taxon>Eukaryota</taxon>
        <taxon>Fungi</taxon>
        <taxon>Dikarya</taxon>
        <taxon>Ascomycota</taxon>
        <taxon>Pezizomycotina</taxon>
        <taxon>Dothideomycetes</taxon>
        <taxon>Pleosporomycetidae</taxon>
        <taxon>Pleosporales</taxon>
        <taxon>Massarineae</taxon>
        <taxon>Didymosphaeriaceae</taxon>
        <taxon>Paraphaeosphaeria</taxon>
    </lineage>
</organism>
<keyword evidence="4" id="KW-1185">Reference proteome</keyword>
<feature type="region of interest" description="Disordered" evidence="1">
    <location>
        <begin position="159"/>
        <end position="193"/>
    </location>
</feature>
<keyword evidence="3" id="KW-0695">RNA-directed DNA polymerase</keyword>
<feature type="domain" description="CCHC-type" evidence="2">
    <location>
        <begin position="376"/>
        <end position="392"/>
    </location>
</feature>
<evidence type="ECO:0000259" key="2">
    <source>
        <dbReference type="SMART" id="SM00343"/>
    </source>
</evidence>
<dbReference type="EMBL" id="WJXW01000019">
    <property type="protein sequence ID" value="KAF9728624.1"/>
    <property type="molecule type" value="Genomic_DNA"/>
</dbReference>
<keyword evidence="3" id="KW-0548">Nucleotidyltransferase</keyword>
<feature type="region of interest" description="Disordered" evidence="1">
    <location>
        <begin position="36"/>
        <end position="64"/>
    </location>
</feature>
<gene>
    <name evidence="3" type="ORF">PMIN01_13452</name>
</gene>
<dbReference type="SMART" id="SM00343">
    <property type="entry name" value="ZnF_C2HC"/>
    <property type="match status" value="2"/>
</dbReference>
<keyword evidence="3" id="KW-0808">Transferase</keyword>
<dbReference type="OrthoDB" id="3261222at2759"/>
<dbReference type="GO" id="GO:0003964">
    <property type="term" value="F:RNA-directed DNA polymerase activity"/>
    <property type="evidence" value="ECO:0007669"/>
    <property type="project" value="UniProtKB-KW"/>
</dbReference>
<evidence type="ECO:0000256" key="1">
    <source>
        <dbReference type="SAM" id="MobiDB-lite"/>
    </source>
</evidence>
<feature type="compositionally biased region" description="Basic residues" evidence="1">
    <location>
        <begin position="11"/>
        <end position="22"/>
    </location>
</feature>
<evidence type="ECO:0000313" key="3">
    <source>
        <dbReference type="EMBL" id="KAF9728624.1"/>
    </source>
</evidence>
<name>A0A9P6G474_9PLEO</name>
<dbReference type="AlphaFoldDB" id="A0A9P6G474"/>
<dbReference type="InterPro" id="IPR001878">
    <property type="entry name" value="Znf_CCHC"/>
</dbReference>
<sequence>METGESDARATRRSARTRRKTVKAAELRLENALHEIDSSESSCADEDNHVHLEPPRAPQPNRTRRIPEGLVRGKAANENAEHTRARNKVEGQNLERTLAAILGALEDLRADNSALKAYNQELKTAVEGITKELADTKAQLADARAQLLELSGELRAQTAANGSPSYADVARTPPSSQPSNLRTLSGTTTPTTITDTPYCTIDTSRVEETDRQEAQIGRIREAIERELRTIEGKEKWRCAAVTRDPKDTNRIRISCRSEEELREVKEAAQKTAVRGARILRDQLYPVRIDNANRTAVLNEHDEVRLEAAQALGEENEVQIAKMNWLSKKDSGKAYGSMVIYVKRSSEAARLLQGQYFHINGESAYTKEFKPHVGPVQCYKCQQLGHKAFACTGQQTCARCAVSGHHHRKCQAEIPKCVPCGGPYESFSKNCRILHPSRDE</sequence>
<feature type="domain" description="CCHC-type" evidence="2">
    <location>
        <begin position="395"/>
        <end position="411"/>
    </location>
</feature>